<proteinExistence type="predicted"/>
<feature type="compositionally biased region" description="Basic and acidic residues" evidence="1">
    <location>
        <begin position="58"/>
        <end position="69"/>
    </location>
</feature>
<comment type="caution">
    <text evidence="2">The sequence shown here is derived from an EMBL/GenBank/DDBJ whole genome shotgun (WGS) entry which is preliminary data.</text>
</comment>
<organism evidence="2 3">
    <name type="scientific">Trifolium medium</name>
    <dbReference type="NCBI Taxonomy" id="97028"/>
    <lineage>
        <taxon>Eukaryota</taxon>
        <taxon>Viridiplantae</taxon>
        <taxon>Streptophyta</taxon>
        <taxon>Embryophyta</taxon>
        <taxon>Tracheophyta</taxon>
        <taxon>Spermatophyta</taxon>
        <taxon>Magnoliopsida</taxon>
        <taxon>eudicotyledons</taxon>
        <taxon>Gunneridae</taxon>
        <taxon>Pentapetalae</taxon>
        <taxon>rosids</taxon>
        <taxon>fabids</taxon>
        <taxon>Fabales</taxon>
        <taxon>Fabaceae</taxon>
        <taxon>Papilionoideae</taxon>
        <taxon>50 kb inversion clade</taxon>
        <taxon>NPAAA clade</taxon>
        <taxon>Hologalegina</taxon>
        <taxon>IRL clade</taxon>
        <taxon>Trifolieae</taxon>
        <taxon>Trifolium</taxon>
    </lineage>
</organism>
<feature type="non-terminal residue" evidence="2">
    <location>
        <position position="1"/>
    </location>
</feature>
<dbReference type="Proteomes" id="UP000265520">
    <property type="component" value="Unassembled WGS sequence"/>
</dbReference>
<sequence length="78" mass="8737">DQMADKLDRVLEVLTKLNLHPSNERSAAAQAIQVPMGTNNEFSASQPKAHQVLPRDVIPQKESQRDPKDVYQGSRMPN</sequence>
<evidence type="ECO:0000256" key="1">
    <source>
        <dbReference type="SAM" id="MobiDB-lite"/>
    </source>
</evidence>
<evidence type="ECO:0000313" key="3">
    <source>
        <dbReference type="Proteomes" id="UP000265520"/>
    </source>
</evidence>
<feature type="non-terminal residue" evidence="2">
    <location>
        <position position="78"/>
    </location>
</feature>
<evidence type="ECO:0000313" key="2">
    <source>
        <dbReference type="EMBL" id="MCI74052.1"/>
    </source>
</evidence>
<protein>
    <submittedName>
        <fullName evidence="2">Uncharacterized protein</fullName>
    </submittedName>
</protein>
<feature type="region of interest" description="Disordered" evidence="1">
    <location>
        <begin position="37"/>
        <end position="78"/>
    </location>
</feature>
<dbReference type="EMBL" id="LXQA010852383">
    <property type="protein sequence ID" value="MCI74052.1"/>
    <property type="molecule type" value="Genomic_DNA"/>
</dbReference>
<name>A0A392UKQ5_9FABA</name>
<reference evidence="2 3" key="1">
    <citation type="journal article" date="2018" name="Front. Plant Sci.">
        <title>Red Clover (Trifolium pratense) and Zigzag Clover (T. medium) - A Picture of Genomic Similarities and Differences.</title>
        <authorList>
            <person name="Dluhosova J."/>
            <person name="Istvanek J."/>
            <person name="Nedelnik J."/>
            <person name="Repkova J."/>
        </authorList>
    </citation>
    <scope>NUCLEOTIDE SEQUENCE [LARGE SCALE GENOMIC DNA]</scope>
    <source>
        <strain evidence="3">cv. 10/8</strain>
        <tissue evidence="2">Leaf</tissue>
    </source>
</reference>
<keyword evidence="3" id="KW-1185">Reference proteome</keyword>
<dbReference type="AlphaFoldDB" id="A0A392UKQ5"/>
<accession>A0A392UKQ5</accession>
<feature type="compositionally biased region" description="Polar residues" evidence="1">
    <location>
        <begin position="37"/>
        <end position="48"/>
    </location>
</feature>